<dbReference type="Gene3D" id="2.170.140.10">
    <property type="entry name" value="Chitin binding domain"/>
    <property type="match status" value="2"/>
</dbReference>
<keyword evidence="8" id="KW-0732">Signal</keyword>
<evidence type="ECO:0000259" key="9">
    <source>
        <dbReference type="PROSITE" id="PS50940"/>
    </source>
</evidence>
<evidence type="ECO:0000256" key="3">
    <source>
        <dbReference type="ARBA" id="ARBA00022801"/>
    </source>
</evidence>
<dbReference type="Proteomes" id="UP000604046">
    <property type="component" value="Unassembled WGS sequence"/>
</dbReference>
<dbReference type="PROSITE" id="PS50940">
    <property type="entry name" value="CHIT_BIND_II"/>
    <property type="match status" value="2"/>
</dbReference>
<accession>A0A812I272</accession>
<dbReference type="SMART" id="SM00494">
    <property type="entry name" value="ChtBD2"/>
    <property type="match status" value="2"/>
</dbReference>
<organism evidence="11 12">
    <name type="scientific">Symbiodinium natans</name>
    <dbReference type="NCBI Taxonomy" id="878477"/>
    <lineage>
        <taxon>Eukaryota</taxon>
        <taxon>Sar</taxon>
        <taxon>Alveolata</taxon>
        <taxon>Dinophyceae</taxon>
        <taxon>Suessiales</taxon>
        <taxon>Symbiodiniaceae</taxon>
        <taxon>Symbiodinium</taxon>
    </lineage>
</organism>
<dbReference type="InterPro" id="IPR001223">
    <property type="entry name" value="Glyco_hydro18_cat"/>
</dbReference>
<evidence type="ECO:0000256" key="2">
    <source>
        <dbReference type="ARBA" id="ARBA00022669"/>
    </source>
</evidence>
<reference evidence="11" key="1">
    <citation type="submission" date="2021-02" db="EMBL/GenBank/DDBJ databases">
        <authorList>
            <person name="Dougan E. K."/>
            <person name="Rhodes N."/>
            <person name="Thang M."/>
            <person name="Chan C."/>
        </authorList>
    </citation>
    <scope>NUCLEOTIDE SEQUENCE</scope>
</reference>
<dbReference type="InterPro" id="IPR029070">
    <property type="entry name" value="Chitinase_insertion_sf"/>
</dbReference>
<feature type="domain" description="Chitin-binding type-2" evidence="9">
    <location>
        <begin position="151"/>
        <end position="212"/>
    </location>
</feature>
<proteinExistence type="inferred from homology"/>
<dbReference type="InterPro" id="IPR011583">
    <property type="entry name" value="Chitinase_II/V-like_cat"/>
</dbReference>
<dbReference type="AlphaFoldDB" id="A0A812I272"/>
<name>A0A812I272_9DINO</name>
<dbReference type="OrthoDB" id="421877at2759"/>
<evidence type="ECO:0000256" key="7">
    <source>
        <dbReference type="SAM" id="MobiDB-lite"/>
    </source>
</evidence>
<dbReference type="Pfam" id="PF01607">
    <property type="entry name" value="CBM_14"/>
    <property type="match status" value="2"/>
</dbReference>
<dbReference type="Gene3D" id="3.20.20.80">
    <property type="entry name" value="Glycosidases"/>
    <property type="match status" value="1"/>
</dbReference>
<dbReference type="PANTHER" id="PTHR11177:SF317">
    <property type="entry name" value="CHITINASE 12-RELATED"/>
    <property type="match status" value="1"/>
</dbReference>
<feature type="compositionally biased region" description="Low complexity" evidence="7">
    <location>
        <begin position="216"/>
        <end position="266"/>
    </location>
</feature>
<feature type="region of interest" description="Disordered" evidence="7">
    <location>
        <begin position="213"/>
        <end position="266"/>
    </location>
</feature>
<keyword evidence="4" id="KW-1015">Disulfide bond</keyword>
<evidence type="ECO:0000256" key="1">
    <source>
        <dbReference type="ARBA" id="ARBA00009121"/>
    </source>
</evidence>
<dbReference type="InterPro" id="IPR002557">
    <property type="entry name" value="Chitin-bd_dom"/>
</dbReference>
<dbReference type="SUPFAM" id="SSF54556">
    <property type="entry name" value="Chitinase insertion domain"/>
    <property type="match status" value="1"/>
</dbReference>
<comment type="caution">
    <text evidence="11">The sequence shown here is derived from an EMBL/GenBank/DDBJ whole genome shotgun (WGS) entry which is preliminary data.</text>
</comment>
<feature type="signal peptide" evidence="8">
    <location>
        <begin position="1"/>
        <end position="15"/>
    </location>
</feature>
<feature type="domain" description="Chitin-binding type-2" evidence="9">
    <location>
        <begin position="53"/>
        <end position="114"/>
    </location>
</feature>
<dbReference type="SUPFAM" id="SSF51445">
    <property type="entry name" value="(Trans)glycosidases"/>
    <property type="match status" value="1"/>
</dbReference>
<evidence type="ECO:0000256" key="8">
    <source>
        <dbReference type="SAM" id="SignalP"/>
    </source>
</evidence>
<dbReference type="PROSITE" id="PS51910">
    <property type="entry name" value="GH18_2"/>
    <property type="match status" value="1"/>
</dbReference>
<evidence type="ECO:0000256" key="6">
    <source>
        <dbReference type="RuleBase" id="RU000489"/>
    </source>
</evidence>
<sequence>MLRLLLPALGVVSLAEQLESPELQEPCRGSSCTAGAGFVQYRRLLSQKASVRDEFCQGKTGLYAAPAGAEGNINCRGFYNCFHGNEAMQLCGSGLRFSPTTMNCDWEANVACDVVTTEGPGVTTTVTMVTTVQATTAPPVTTTGGSSIDPSDFCIGKVGLYAAPVNMAGNEDCRGYFNCFRGDEPMQLCAQGQRFSADLKNCDWRANVPCSEVTETSTTAGTTAPPGSSSSTTSSTTAAPSSTSSTSSASSTSSTSAVGSTAPATTPGPSGKIFVAYFANWFQWWPAPYKFMPSDIAAEKITHLNYAFAMIHSSTFQIRHFEDNDVSNWGTGNWQVPCSQQAAGCTKGLYEQVNDLKATHPHLKTLISIGGWSFNLPASEDAESARRMSRLDAGWTEYVFSDMVSTGENRQKFVDSAIDFCRTWGFDGLDLDWEYPGFIGRGGRATDKANFATLLRQLRAAFDAEGTSSGRTPLLLTAAVGIGPSTADNAYDVPALNENLDFINLMTYDMYGGWSPEKTAIHSQLYAGPGDSFGDGVPLSGEYAVNDWIARGASVSKLALGLVTYSRSFQLQSSTPGQGPGAAGQGYGATQAISKQVGLASYYEILTLISQGAEKHYDSARCGAYLQQGDLWMGFDDEESVRCKADYIKEKGLIGGLLWDLPEDDFPNGSPIVTAFSQALGL</sequence>
<evidence type="ECO:0000313" key="11">
    <source>
        <dbReference type="EMBL" id="CAE6967987.1"/>
    </source>
</evidence>
<evidence type="ECO:0000259" key="10">
    <source>
        <dbReference type="PROSITE" id="PS51910"/>
    </source>
</evidence>
<dbReference type="InterPro" id="IPR050314">
    <property type="entry name" value="Glycosyl_Hydrlase_18"/>
</dbReference>
<dbReference type="SUPFAM" id="SSF57625">
    <property type="entry name" value="Invertebrate chitin-binding proteins"/>
    <property type="match status" value="2"/>
</dbReference>
<dbReference type="InterPro" id="IPR001579">
    <property type="entry name" value="Glyco_hydro_18_chit_AS"/>
</dbReference>
<dbReference type="Pfam" id="PF00704">
    <property type="entry name" value="Glyco_hydro_18"/>
    <property type="match status" value="1"/>
</dbReference>
<keyword evidence="5 6" id="KW-0326">Glycosidase</keyword>
<gene>
    <name evidence="11" type="primary">CHIT1</name>
    <name evidence="11" type="ORF">SNAT2548_LOCUS2308</name>
</gene>
<dbReference type="PROSITE" id="PS01095">
    <property type="entry name" value="GH18_1"/>
    <property type="match status" value="1"/>
</dbReference>
<dbReference type="InterPro" id="IPR036508">
    <property type="entry name" value="Chitin-bd_dom_sf"/>
</dbReference>
<dbReference type="EMBL" id="CAJNDS010000131">
    <property type="protein sequence ID" value="CAE6967987.1"/>
    <property type="molecule type" value="Genomic_DNA"/>
</dbReference>
<dbReference type="InterPro" id="IPR017853">
    <property type="entry name" value="GH"/>
</dbReference>
<evidence type="ECO:0000256" key="5">
    <source>
        <dbReference type="ARBA" id="ARBA00023295"/>
    </source>
</evidence>
<dbReference type="GO" id="GO:0005975">
    <property type="term" value="P:carbohydrate metabolic process"/>
    <property type="evidence" value="ECO:0007669"/>
    <property type="project" value="InterPro"/>
</dbReference>
<dbReference type="GO" id="GO:0004568">
    <property type="term" value="F:chitinase activity"/>
    <property type="evidence" value="ECO:0007669"/>
    <property type="project" value="TreeGrafter"/>
</dbReference>
<evidence type="ECO:0000313" key="12">
    <source>
        <dbReference type="Proteomes" id="UP000604046"/>
    </source>
</evidence>
<keyword evidence="2" id="KW-0147">Chitin-binding</keyword>
<dbReference type="GO" id="GO:0006032">
    <property type="term" value="P:chitin catabolic process"/>
    <property type="evidence" value="ECO:0007669"/>
    <property type="project" value="TreeGrafter"/>
</dbReference>
<keyword evidence="12" id="KW-1185">Reference proteome</keyword>
<feature type="domain" description="GH18" evidence="10">
    <location>
        <begin position="272"/>
        <end position="682"/>
    </location>
</feature>
<dbReference type="GO" id="GO:0005576">
    <property type="term" value="C:extracellular region"/>
    <property type="evidence" value="ECO:0007669"/>
    <property type="project" value="InterPro"/>
</dbReference>
<comment type="similarity">
    <text evidence="1">Belongs to the glycosyl hydrolase 18 family. Chitinase class II subfamily.</text>
</comment>
<dbReference type="GO" id="GO:0008061">
    <property type="term" value="F:chitin binding"/>
    <property type="evidence" value="ECO:0007669"/>
    <property type="project" value="UniProtKB-KW"/>
</dbReference>
<evidence type="ECO:0000256" key="4">
    <source>
        <dbReference type="ARBA" id="ARBA00023157"/>
    </source>
</evidence>
<keyword evidence="3 6" id="KW-0378">Hydrolase</keyword>
<dbReference type="SMART" id="SM00636">
    <property type="entry name" value="Glyco_18"/>
    <property type="match status" value="1"/>
</dbReference>
<dbReference type="PANTHER" id="PTHR11177">
    <property type="entry name" value="CHITINASE"/>
    <property type="match status" value="1"/>
</dbReference>
<dbReference type="Gene3D" id="3.10.50.10">
    <property type="match status" value="1"/>
</dbReference>
<feature type="chain" id="PRO_5033027311" evidence="8">
    <location>
        <begin position="16"/>
        <end position="682"/>
    </location>
</feature>
<protein>
    <submittedName>
        <fullName evidence="11">CHIT1 protein</fullName>
    </submittedName>
</protein>